<evidence type="ECO:0000256" key="1">
    <source>
        <dbReference type="ARBA" id="ARBA00004123"/>
    </source>
</evidence>
<dbReference type="PANTHER" id="PTHR48039">
    <property type="entry name" value="RNA-BINDING MOTIF PROTEIN 14B"/>
    <property type="match status" value="1"/>
</dbReference>
<gene>
    <name evidence="8" type="primary">MRD1</name>
    <name evidence="8" type="ORF">N0V93_001847</name>
</gene>
<feature type="domain" description="RRM" evidence="7">
    <location>
        <begin position="602"/>
        <end position="685"/>
    </location>
</feature>
<comment type="subcellular location">
    <subcellularLocation>
        <location evidence="1">Nucleus</location>
    </subcellularLocation>
</comment>
<accession>A0A9W8Z2S9</accession>
<dbReference type="GO" id="GO:0005730">
    <property type="term" value="C:nucleolus"/>
    <property type="evidence" value="ECO:0007669"/>
    <property type="project" value="TreeGrafter"/>
</dbReference>
<evidence type="ECO:0000313" key="9">
    <source>
        <dbReference type="Proteomes" id="UP001140453"/>
    </source>
</evidence>
<keyword evidence="3 5" id="KW-0694">RNA-binding</keyword>
<dbReference type="EMBL" id="JAPEVB010000001">
    <property type="protein sequence ID" value="KAJ4397614.1"/>
    <property type="molecule type" value="Genomic_DNA"/>
</dbReference>
<feature type="compositionally biased region" description="Acidic residues" evidence="6">
    <location>
        <begin position="167"/>
        <end position="177"/>
    </location>
</feature>
<dbReference type="OrthoDB" id="439639at2759"/>
<reference evidence="8" key="1">
    <citation type="submission" date="2022-10" db="EMBL/GenBank/DDBJ databases">
        <title>Tapping the CABI collections for fungal endophytes: first genome assemblies for Collariella, Neodidymelliopsis, Ascochyta clinopodiicola, Didymella pomorum, Didymosphaeria variabile, Neocosmospora piperis and Neocucurbitaria cava.</title>
        <authorList>
            <person name="Hill R."/>
        </authorList>
    </citation>
    <scope>NUCLEOTIDE SEQUENCE</scope>
    <source>
        <strain evidence="8">IMI 355082</strain>
    </source>
</reference>
<feature type="region of interest" description="Disordered" evidence="6">
    <location>
        <begin position="684"/>
        <end position="703"/>
    </location>
</feature>
<evidence type="ECO:0000256" key="5">
    <source>
        <dbReference type="PROSITE-ProRule" id="PRU00176"/>
    </source>
</evidence>
<feature type="domain" description="RRM" evidence="7">
    <location>
        <begin position="5"/>
        <end position="78"/>
    </location>
</feature>
<feature type="domain" description="RRM" evidence="7">
    <location>
        <begin position="487"/>
        <end position="561"/>
    </location>
</feature>
<keyword evidence="9" id="KW-1185">Reference proteome</keyword>
<dbReference type="Pfam" id="PF00076">
    <property type="entry name" value="RRM_1"/>
    <property type="match status" value="5"/>
</dbReference>
<dbReference type="PANTHER" id="PTHR48039:SF5">
    <property type="entry name" value="RNA-BINDING PROTEIN 28"/>
    <property type="match status" value="1"/>
</dbReference>
<feature type="compositionally biased region" description="Polar residues" evidence="6">
    <location>
        <begin position="140"/>
        <end position="156"/>
    </location>
</feature>
<dbReference type="Proteomes" id="UP001140453">
    <property type="component" value="Unassembled WGS sequence"/>
</dbReference>
<feature type="domain" description="RRM" evidence="7">
    <location>
        <begin position="707"/>
        <end position="784"/>
    </location>
</feature>
<evidence type="ECO:0000256" key="2">
    <source>
        <dbReference type="ARBA" id="ARBA00022737"/>
    </source>
</evidence>
<dbReference type="InterPro" id="IPR051945">
    <property type="entry name" value="RRM_MRD1_RNA_proc_ribogen"/>
</dbReference>
<dbReference type="InterPro" id="IPR012677">
    <property type="entry name" value="Nucleotide-bd_a/b_plait_sf"/>
</dbReference>
<dbReference type="SUPFAM" id="SSF54928">
    <property type="entry name" value="RNA-binding domain, RBD"/>
    <property type="match status" value="3"/>
</dbReference>
<proteinExistence type="predicted"/>
<sequence>MEESSRLFVKNLPPTINEADFRKHFTTGGREVTDIKLIGKRRIGYVGYKTPAEAAKAVKFFNKSYIRMSRISVEIARPISDPSLATVQKAQHVVNKLPTPDPEPKAQNPKADANSKKRKREDLDESDPKLREYLEVMGKGQTSSSKLEGIMSQPTGGTELDIPMVNVEEESDGEYEEIPAHTSKRQKDVPATLPTEPAVEPLTAESPQPVVEDVASTAQGADATDDDWLRKRTNRLLDLVDPDDLDLTPMPMHPGQPVPAVQTSKPSESEDVDMDLASQSLEPTEKPGVEQTEDHSPTGQVRRTSRLFIRNLPFKATESELRQHFAKYGEVEEVHVPVSSSGQGKGFAHISFVDSASAVSAFEDADGKPFQGRLLHVLPGQPKKDTQLDEFAISQLPLKKQNLLRKKAQATTSTFNWNSLYMNQDAVLGSTADRLGVSKSELLDPTSTDAAVKQAIAETHIITETKAYFASHGVNLDAFKSQKRGDTAILVKNIPFGTSLEELRKLFEEAAGGNVLQVLMPPSKTMAIVHFTQPVACRTAFAKLSYRRLGSSILFLEKAPENLFADQQVITQLDSDQPTGVQKVSATDILGRDGDQDDADTSSLYVRNLNFDTTTAQLTEAFNSLDGFVKAQVKTKLDPKKPGQVLSMGFGFVHFRSKMQAEAALKVMDGHVLDGHTLGVKASHKGVDAAEERRRDEKAKQRAGQRTKIVVKNLAFEASKADLRRLLGTYGKLRVVRIPKGFGNKSRGFAFAEFESPREAENCINSLKDTHLLGRRLALDYAEAEAVDAEEEIAKMQKKIGGQVNKVAIQKLSMGKSRQKFEVGDENEEDA</sequence>
<feature type="compositionally biased region" description="Basic and acidic residues" evidence="6">
    <location>
        <begin position="685"/>
        <end position="700"/>
    </location>
</feature>
<dbReference type="InterPro" id="IPR000504">
    <property type="entry name" value="RRM_dom"/>
</dbReference>
<protein>
    <submittedName>
        <fullName evidence="8">Multiple RNA-binding domain-containing protein 1</fullName>
    </submittedName>
</protein>
<feature type="region of interest" description="Disordered" evidence="6">
    <location>
        <begin position="96"/>
        <end position="303"/>
    </location>
</feature>
<feature type="compositionally biased region" description="Basic and acidic residues" evidence="6">
    <location>
        <begin position="283"/>
        <end position="296"/>
    </location>
</feature>
<comment type="caution">
    <text evidence="8">The sequence shown here is derived from an EMBL/GenBank/DDBJ whole genome shotgun (WGS) entry which is preliminary data.</text>
</comment>
<name>A0A9W8Z2S9_9PEZI</name>
<dbReference type="AlphaFoldDB" id="A0A9W8Z2S9"/>
<dbReference type="GO" id="GO:0003729">
    <property type="term" value="F:mRNA binding"/>
    <property type="evidence" value="ECO:0007669"/>
    <property type="project" value="TreeGrafter"/>
</dbReference>
<dbReference type="InterPro" id="IPR035979">
    <property type="entry name" value="RBD_domain_sf"/>
</dbReference>
<feature type="compositionally biased region" description="Basic and acidic residues" evidence="6">
    <location>
        <begin position="120"/>
        <end position="134"/>
    </location>
</feature>
<keyword evidence="4" id="KW-0539">Nucleus</keyword>
<evidence type="ECO:0000256" key="3">
    <source>
        <dbReference type="ARBA" id="ARBA00022884"/>
    </source>
</evidence>
<evidence type="ECO:0000256" key="4">
    <source>
        <dbReference type="ARBA" id="ARBA00023242"/>
    </source>
</evidence>
<evidence type="ECO:0000313" key="8">
    <source>
        <dbReference type="EMBL" id="KAJ4397614.1"/>
    </source>
</evidence>
<dbReference type="Gene3D" id="3.30.70.330">
    <property type="match status" value="5"/>
</dbReference>
<feature type="domain" description="RRM" evidence="7">
    <location>
        <begin position="305"/>
        <end position="382"/>
    </location>
</feature>
<organism evidence="8 9">
    <name type="scientific">Gnomoniopsis smithogilvyi</name>
    <dbReference type="NCBI Taxonomy" id="1191159"/>
    <lineage>
        <taxon>Eukaryota</taxon>
        <taxon>Fungi</taxon>
        <taxon>Dikarya</taxon>
        <taxon>Ascomycota</taxon>
        <taxon>Pezizomycotina</taxon>
        <taxon>Sordariomycetes</taxon>
        <taxon>Sordariomycetidae</taxon>
        <taxon>Diaporthales</taxon>
        <taxon>Gnomoniaceae</taxon>
        <taxon>Gnomoniopsis</taxon>
    </lineage>
</organism>
<evidence type="ECO:0000256" key="6">
    <source>
        <dbReference type="SAM" id="MobiDB-lite"/>
    </source>
</evidence>
<dbReference type="SMART" id="SM00360">
    <property type="entry name" value="RRM"/>
    <property type="match status" value="5"/>
</dbReference>
<keyword evidence="2" id="KW-0677">Repeat</keyword>
<evidence type="ECO:0000259" key="7">
    <source>
        <dbReference type="PROSITE" id="PS50102"/>
    </source>
</evidence>
<dbReference type="PROSITE" id="PS50102">
    <property type="entry name" value="RRM"/>
    <property type="match status" value="5"/>
</dbReference>